<feature type="compositionally biased region" description="Basic and acidic residues" evidence="1">
    <location>
        <begin position="54"/>
        <end position="67"/>
    </location>
</feature>
<feature type="region of interest" description="Disordered" evidence="1">
    <location>
        <begin position="128"/>
        <end position="161"/>
    </location>
</feature>
<evidence type="ECO:0000313" key="2">
    <source>
        <dbReference type="EMBL" id="OAE30671.1"/>
    </source>
</evidence>
<proteinExistence type="predicted"/>
<comment type="caution">
    <text evidence="2">The sequence shown here is derived from an EMBL/GenBank/DDBJ whole genome shotgun (WGS) entry which is preliminary data.</text>
</comment>
<sequence length="233" mass="25856">MLPLLSCKWTFCTIPNMDERKPPPSESDIRSNSNAWSKKNKDQQPCSITPPSNKDQRVQRANNEPKARRMPLAGPMYACMAWGRVLDMHIRAWHPSPGCRKRAFTAAVELVTDKAFWPRRYPAKAEFRRASPARGQADDRRVGDSFSAVGKSSGGPGRSGAEFLHQEVKAPGRGSWRRMAGNRADAAATVPRRDGDMARPQARTACPSCCRVLQATLPVVERKFQALGDRVGI</sequence>
<dbReference type="EMBL" id="LVLJ01001280">
    <property type="protein sequence ID" value="OAE30671.1"/>
    <property type="molecule type" value="Genomic_DNA"/>
</dbReference>
<accession>A0A176WDH6</accession>
<reference evidence="2" key="1">
    <citation type="submission" date="2016-03" db="EMBL/GenBank/DDBJ databases">
        <title>Mechanisms controlling the formation of the plant cell surface in tip-growing cells are functionally conserved among land plants.</title>
        <authorList>
            <person name="Honkanen S."/>
            <person name="Jones V.A."/>
            <person name="Morieri G."/>
            <person name="Champion C."/>
            <person name="Hetherington A.J."/>
            <person name="Kelly S."/>
            <person name="Saint-Marcoux D."/>
            <person name="Proust H."/>
            <person name="Prescott H."/>
            <person name="Dolan L."/>
        </authorList>
    </citation>
    <scope>NUCLEOTIDE SEQUENCE [LARGE SCALE GENOMIC DNA]</scope>
    <source>
        <tissue evidence="2">Whole gametophyte</tissue>
    </source>
</reference>
<organism evidence="2 3">
    <name type="scientific">Marchantia polymorpha subsp. ruderalis</name>
    <dbReference type="NCBI Taxonomy" id="1480154"/>
    <lineage>
        <taxon>Eukaryota</taxon>
        <taxon>Viridiplantae</taxon>
        <taxon>Streptophyta</taxon>
        <taxon>Embryophyta</taxon>
        <taxon>Marchantiophyta</taxon>
        <taxon>Marchantiopsida</taxon>
        <taxon>Marchantiidae</taxon>
        <taxon>Marchantiales</taxon>
        <taxon>Marchantiaceae</taxon>
        <taxon>Marchantia</taxon>
    </lineage>
</organism>
<dbReference type="AlphaFoldDB" id="A0A176WDH6"/>
<evidence type="ECO:0000256" key="1">
    <source>
        <dbReference type="SAM" id="MobiDB-lite"/>
    </source>
</evidence>
<evidence type="ECO:0000313" key="3">
    <source>
        <dbReference type="Proteomes" id="UP000077202"/>
    </source>
</evidence>
<dbReference type="Proteomes" id="UP000077202">
    <property type="component" value="Unassembled WGS sequence"/>
</dbReference>
<gene>
    <name evidence="2" type="ORF">AXG93_1069s1080</name>
</gene>
<feature type="region of interest" description="Disordered" evidence="1">
    <location>
        <begin position="18"/>
        <end position="69"/>
    </location>
</feature>
<name>A0A176WDH6_MARPO</name>
<protein>
    <submittedName>
        <fullName evidence="2">Uncharacterized protein</fullName>
    </submittedName>
</protein>
<keyword evidence="3" id="KW-1185">Reference proteome</keyword>
<feature type="compositionally biased region" description="Basic and acidic residues" evidence="1">
    <location>
        <begin position="18"/>
        <end position="29"/>
    </location>
</feature>
<feature type="compositionally biased region" description="Polar residues" evidence="1">
    <location>
        <begin position="30"/>
        <end position="53"/>
    </location>
</feature>